<feature type="compositionally biased region" description="Basic and acidic residues" evidence="1">
    <location>
        <begin position="79"/>
        <end position="89"/>
    </location>
</feature>
<keyword evidence="3" id="KW-1185">Reference proteome</keyword>
<organism evidence="2 3">
    <name type="scientific">Pristionchus pacificus</name>
    <name type="common">Parasitic nematode worm</name>
    <dbReference type="NCBI Taxonomy" id="54126"/>
    <lineage>
        <taxon>Eukaryota</taxon>
        <taxon>Metazoa</taxon>
        <taxon>Ecdysozoa</taxon>
        <taxon>Nematoda</taxon>
        <taxon>Chromadorea</taxon>
        <taxon>Rhabditida</taxon>
        <taxon>Rhabditina</taxon>
        <taxon>Diplogasteromorpha</taxon>
        <taxon>Diplogasteroidea</taxon>
        <taxon>Neodiplogasteridae</taxon>
        <taxon>Pristionchus</taxon>
    </lineage>
</organism>
<evidence type="ECO:0000313" key="2">
    <source>
        <dbReference type="EnsemblMetazoa" id="PPA44185.1"/>
    </source>
</evidence>
<protein>
    <submittedName>
        <fullName evidence="2">Uncharacterized protein</fullName>
    </submittedName>
</protein>
<dbReference type="EnsemblMetazoa" id="PPA44185.1">
    <property type="protein sequence ID" value="PPA44185.1"/>
    <property type="gene ID" value="WBGene00282554"/>
</dbReference>
<evidence type="ECO:0000313" key="3">
    <source>
        <dbReference type="Proteomes" id="UP000005239"/>
    </source>
</evidence>
<accession>A0A2A6CXT4</accession>
<gene>
    <name evidence="2" type="primary">WBGene00282554</name>
</gene>
<reference evidence="3" key="1">
    <citation type="journal article" date="2008" name="Nat. Genet.">
        <title>The Pristionchus pacificus genome provides a unique perspective on nematode lifestyle and parasitism.</title>
        <authorList>
            <person name="Dieterich C."/>
            <person name="Clifton S.W."/>
            <person name="Schuster L.N."/>
            <person name="Chinwalla A."/>
            <person name="Delehaunty K."/>
            <person name="Dinkelacker I."/>
            <person name="Fulton L."/>
            <person name="Fulton R."/>
            <person name="Godfrey J."/>
            <person name="Minx P."/>
            <person name="Mitreva M."/>
            <person name="Roeseler W."/>
            <person name="Tian H."/>
            <person name="Witte H."/>
            <person name="Yang S.P."/>
            <person name="Wilson R.K."/>
            <person name="Sommer R.J."/>
        </authorList>
    </citation>
    <scope>NUCLEOTIDE SEQUENCE [LARGE SCALE GENOMIC DNA]</scope>
    <source>
        <strain evidence="3">PS312</strain>
    </source>
</reference>
<reference evidence="2" key="2">
    <citation type="submission" date="2022-06" db="UniProtKB">
        <authorList>
            <consortium name="EnsemblMetazoa"/>
        </authorList>
    </citation>
    <scope>IDENTIFICATION</scope>
    <source>
        <strain evidence="2">PS312</strain>
    </source>
</reference>
<dbReference type="AlphaFoldDB" id="A0A2A6CXT4"/>
<proteinExistence type="predicted"/>
<sequence length="126" mass="14629">MRQTTENEECPIVTHPCLSIRRHCQRFSRQQAQNWTDEREERRKEASPRPTFSPISGQSETGSMRRQLAMGKSGIGQNKEVEGNGKGKELSSQNEESIYSLITIYRRSIKRRCKVKRQILNFLSSQ</sequence>
<accession>A0A8R1V1J0</accession>
<evidence type="ECO:0000256" key="1">
    <source>
        <dbReference type="SAM" id="MobiDB-lite"/>
    </source>
</evidence>
<dbReference type="Proteomes" id="UP000005239">
    <property type="component" value="Unassembled WGS sequence"/>
</dbReference>
<feature type="region of interest" description="Disordered" evidence="1">
    <location>
        <begin position="29"/>
        <end position="93"/>
    </location>
</feature>
<feature type="compositionally biased region" description="Polar residues" evidence="1">
    <location>
        <begin position="53"/>
        <end position="64"/>
    </location>
</feature>
<feature type="compositionally biased region" description="Basic and acidic residues" evidence="1">
    <location>
        <begin position="36"/>
        <end position="47"/>
    </location>
</feature>
<name>A0A2A6CXT4_PRIPA</name>